<gene>
    <name evidence="2" type="ORF">B0A50_06244</name>
</gene>
<feature type="compositionally biased region" description="Pro residues" evidence="1">
    <location>
        <begin position="1"/>
        <end position="11"/>
    </location>
</feature>
<dbReference type="OrthoDB" id="3892842at2759"/>
<keyword evidence="3" id="KW-1185">Reference proteome</keyword>
<proteinExistence type="predicted"/>
<dbReference type="Proteomes" id="UP000308549">
    <property type="component" value="Unassembled WGS sequence"/>
</dbReference>
<evidence type="ECO:0000313" key="3">
    <source>
        <dbReference type="Proteomes" id="UP000308549"/>
    </source>
</evidence>
<sequence length="174" mass="19660">MSNPSSPPPPSWSQMVEDRRSSLEQRLSEDQLPAYSEATKHTARPSISEKEPTQKPSKPSKSPSRMATFKSILTGDAHKHNPRLRDPLTQDPRYTAHAQSPPKPPTPSNGPSKSSTFRNILTGDVHKHNPRLRDPTAAQNPRYARAQYFSTIRSVLSGETHQRYHPMYRLEESL</sequence>
<reference evidence="2 3" key="1">
    <citation type="submission" date="2017-03" db="EMBL/GenBank/DDBJ databases">
        <title>Genomes of endolithic fungi from Antarctica.</title>
        <authorList>
            <person name="Coleine C."/>
            <person name="Masonjones S."/>
            <person name="Stajich J.E."/>
        </authorList>
    </citation>
    <scope>NUCLEOTIDE SEQUENCE [LARGE SCALE GENOMIC DNA]</scope>
    <source>
        <strain evidence="2 3">CCFEE 6315</strain>
    </source>
</reference>
<feature type="compositionally biased region" description="Basic and acidic residues" evidence="1">
    <location>
        <begin position="76"/>
        <end position="88"/>
    </location>
</feature>
<accession>A0A4U0TT20</accession>
<feature type="compositionally biased region" description="Low complexity" evidence="1">
    <location>
        <begin position="54"/>
        <end position="64"/>
    </location>
</feature>
<name>A0A4U0TT20_9PEZI</name>
<dbReference type="AlphaFoldDB" id="A0A4U0TT20"/>
<organism evidence="2 3">
    <name type="scientific">Salinomyces thailandicus</name>
    <dbReference type="NCBI Taxonomy" id="706561"/>
    <lineage>
        <taxon>Eukaryota</taxon>
        <taxon>Fungi</taxon>
        <taxon>Dikarya</taxon>
        <taxon>Ascomycota</taxon>
        <taxon>Pezizomycotina</taxon>
        <taxon>Dothideomycetes</taxon>
        <taxon>Dothideomycetidae</taxon>
        <taxon>Mycosphaerellales</taxon>
        <taxon>Teratosphaeriaceae</taxon>
        <taxon>Salinomyces</taxon>
    </lineage>
</organism>
<feature type="compositionally biased region" description="Basic and acidic residues" evidence="1">
    <location>
        <begin position="16"/>
        <end position="29"/>
    </location>
</feature>
<evidence type="ECO:0000256" key="1">
    <source>
        <dbReference type="SAM" id="MobiDB-lite"/>
    </source>
</evidence>
<feature type="region of interest" description="Disordered" evidence="1">
    <location>
        <begin position="1"/>
        <end position="143"/>
    </location>
</feature>
<comment type="caution">
    <text evidence="2">The sequence shown here is derived from an EMBL/GenBank/DDBJ whole genome shotgun (WGS) entry which is preliminary data.</text>
</comment>
<protein>
    <submittedName>
        <fullName evidence="2">Uncharacterized protein</fullName>
    </submittedName>
</protein>
<feature type="compositionally biased region" description="Basic and acidic residues" evidence="1">
    <location>
        <begin position="124"/>
        <end position="134"/>
    </location>
</feature>
<evidence type="ECO:0000313" key="2">
    <source>
        <dbReference type="EMBL" id="TKA25340.1"/>
    </source>
</evidence>
<dbReference type="EMBL" id="NAJL01000036">
    <property type="protein sequence ID" value="TKA25340.1"/>
    <property type="molecule type" value="Genomic_DNA"/>
</dbReference>